<dbReference type="EMBL" id="CM056741">
    <property type="protein sequence ID" value="KAJ8686904.1"/>
    <property type="molecule type" value="Genomic_DNA"/>
</dbReference>
<evidence type="ECO:0000313" key="2">
    <source>
        <dbReference type="Proteomes" id="UP001239111"/>
    </source>
</evidence>
<organism evidence="1 2">
    <name type="scientific">Eretmocerus hayati</name>
    <dbReference type="NCBI Taxonomy" id="131215"/>
    <lineage>
        <taxon>Eukaryota</taxon>
        <taxon>Metazoa</taxon>
        <taxon>Ecdysozoa</taxon>
        <taxon>Arthropoda</taxon>
        <taxon>Hexapoda</taxon>
        <taxon>Insecta</taxon>
        <taxon>Pterygota</taxon>
        <taxon>Neoptera</taxon>
        <taxon>Endopterygota</taxon>
        <taxon>Hymenoptera</taxon>
        <taxon>Apocrita</taxon>
        <taxon>Proctotrupomorpha</taxon>
        <taxon>Chalcidoidea</taxon>
        <taxon>Aphelinidae</taxon>
        <taxon>Aphelininae</taxon>
        <taxon>Eretmocerus</taxon>
    </lineage>
</organism>
<proteinExistence type="predicted"/>
<comment type="caution">
    <text evidence="1">The sequence shown here is derived from an EMBL/GenBank/DDBJ whole genome shotgun (WGS) entry which is preliminary data.</text>
</comment>
<evidence type="ECO:0000313" key="1">
    <source>
        <dbReference type="EMBL" id="KAJ8686904.1"/>
    </source>
</evidence>
<keyword evidence="2" id="KW-1185">Reference proteome</keyword>
<dbReference type="Proteomes" id="UP001239111">
    <property type="component" value="Chromosome 1"/>
</dbReference>
<sequence>MKKILKQAKDEAATPESFVELYKNAVKTVEQESNDLYKNLTESYETVKDLKKKFNTTWNLEQIQNEKEEFYGTEKDHMKKDLMDFKRRVDRRLEKMIRNDDIDVTFVLLIDEIKTKNYGNGKTFENKEAIMKKAKTKYELKRVKLLKIKDARRKLLEIEDLNNNRRRLKNIEKLYSRRLQRLDNKFEELKNKMKEE</sequence>
<accession>A0ACC2PTI8</accession>
<reference evidence="1" key="1">
    <citation type="submission" date="2023-04" db="EMBL/GenBank/DDBJ databases">
        <title>A chromosome-level genome assembly of the parasitoid wasp Eretmocerus hayati.</title>
        <authorList>
            <person name="Zhong Y."/>
            <person name="Liu S."/>
            <person name="Liu Y."/>
        </authorList>
    </citation>
    <scope>NUCLEOTIDE SEQUENCE</scope>
    <source>
        <strain evidence="1">ZJU_SS_LIU_2023</strain>
    </source>
</reference>
<protein>
    <submittedName>
        <fullName evidence="1">Uncharacterized protein</fullName>
    </submittedName>
</protein>
<gene>
    <name evidence="1" type="ORF">QAD02_022698</name>
</gene>
<name>A0ACC2PTI8_9HYME</name>